<keyword evidence="3" id="KW-1003">Cell membrane</keyword>
<feature type="transmembrane region" description="Helical" evidence="8">
    <location>
        <begin position="381"/>
        <end position="399"/>
    </location>
</feature>
<feature type="transmembrane region" description="Helical" evidence="8">
    <location>
        <begin position="32"/>
        <end position="50"/>
    </location>
</feature>
<accession>A0ABV9N9W3</accession>
<dbReference type="SUPFAM" id="SSF103473">
    <property type="entry name" value="MFS general substrate transporter"/>
    <property type="match status" value="1"/>
</dbReference>
<keyword evidence="11" id="KW-1185">Reference proteome</keyword>
<evidence type="ECO:0000313" key="10">
    <source>
        <dbReference type="EMBL" id="MFC4724069.1"/>
    </source>
</evidence>
<evidence type="ECO:0000313" key="11">
    <source>
        <dbReference type="Proteomes" id="UP001596024"/>
    </source>
</evidence>
<protein>
    <submittedName>
        <fullName evidence="10">MFS transporter</fullName>
    </submittedName>
</protein>
<feature type="transmembrane region" description="Helical" evidence="8">
    <location>
        <begin position="94"/>
        <end position="110"/>
    </location>
</feature>
<dbReference type="EMBL" id="JBHSGQ010000001">
    <property type="protein sequence ID" value="MFC4724069.1"/>
    <property type="molecule type" value="Genomic_DNA"/>
</dbReference>
<keyword evidence="5 8" id="KW-0812">Transmembrane</keyword>
<reference evidence="11" key="1">
    <citation type="journal article" date="2019" name="Int. J. Syst. Evol. Microbiol.">
        <title>The Global Catalogue of Microorganisms (GCM) 10K type strain sequencing project: providing services to taxonomists for standard genome sequencing and annotation.</title>
        <authorList>
            <consortium name="The Broad Institute Genomics Platform"/>
            <consortium name="The Broad Institute Genome Sequencing Center for Infectious Disease"/>
            <person name="Wu L."/>
            <person name="Ma J."/>
        </authorList>
    </citation>
    <scope>NUCLEOTIDE SEQUENCE [LARGE SCALE GENOMIC DNA]</scope>
    <source>
        <strain evidence="11">CCUG 62981</strain>
    </source>
</reference>
<dbReference type="PIRSF" id="PIRSF004925">
    <property type="entry name" value="HcaT"/>
    <property type="match status" value="1"/>
</dbReference>
<dbReference type="PANTHER" id="PTHR23522:SF10">
    <property type="entry name" value="3-PHENYLPROPIONIC ACID TRANSPORTER-RELATED"/>
    <property type="match status" value="1"/>
</dbReference>
<evidence type="ECO:0000256" key="7">
    <source>
        <dbReference type="ARBA" id="ARBA00023136"/>
    </source>
</evidence>
<dbReference type="Gene3D" id="1.20.1250.20">
    <property type="entry name" value="MFS general substrate transporter like domains"/>
    <property type="match status" value="2"/>
</dbReference>
<dbReference type="PANTHER" id="PTHR23522">
    <property type="entry name" value="BLL5896 PROTEIN"/>
    <property type="match status" value="1"/>
</dbReference>
<evidence type="ECO:0000256" key="4">
    <source>
        <dbReference type="ARBA" id="ARBA00022519"/>
    </source>
</evidence>
<evidence type="ECO:0000256" key="8">
    <source>
        <dbReference type="SAM" id="Phobius"/>
    </source>
</evidence>
<evidence type="ECO:0000256" key="3">
    <source>
        <dbReference type="ARBA" id="ARBA00022475"/>
    </source>
</evidence>
<dbReference type="Pfam" id="PF12832">
    <property type="entry name" value="MFS_1_like"/>
    <property type="match status" value="1"/>
</dbReference>
<name>A0ABV9N9W3_9PROT</name>
<dbReference type="NCBIfam" id="NF037955">
    <property type="entry name" value="mfs"/>
    <property type="match status" value="1"/>
</dbReference>
<proteinExistence type="predicted"/>
<keyword evidence="4" id="KW-0997">Cell inner membrane</keyword>
<evidence type="ECO:0000256" key="2">
    <source>
        <dbReference type="ARBA" id="ARBA00022448"/>
    </source>
</evidence>
<feature type="domain" description="Major facilitator superfamily associated" evidence="9">
    <location>
        <begin position="30"/>
        <end position="378"/>
    </location>
</feature>
<feature type="transmembrane region" description="Helical" evidence="8">
    <location>
        <begin position="258"/>
        <end position="279"/>
    </location>
</feature>
<dbReference type="InterPro" id="IPR026032">
    <property type="entry name" value="HcaT-like"/>
</dbReference>
<evidence type="ECO:0000259" key="9">
    <source>
        <dbReference type="Pfam" id="PF12832"/>
    </source>
</evidence>
<feature type="transmembrane region" description="Helical" evidence="8">
    <location>
        <begin position="286"/>
        <end position="306"/>
    </location>
</feature>
<comment type="caution">
    <text evidence="10">The sequence shown here is derived from an EMBL/GenBank/DDBJ whole genome shotgun (WGS) entry which is preliminary data.</text>
</comment>
<comment type="subcellular location">
    <subcellularLocation>
        <location evidence="1">Cell inner membrane</location>
        <topology evidence="1">Multi-pass membrane protein</topology>
    </subcellularLocation>
</comment>
<dbReference type="Proteomes" id="UP001596024">
    <property type="component" value="Unassembled WGS sequence"/>
</dbReference>
<feature type="transmembrane region" description="Helical" evidence="8">
    <location>
        <begin position="181"/>
        <end position="199"/>
    </location>
</feature>
<feature type="transmembrane region" description="Helical" evidence="8">
    <location>
        <begin position="156"/>
        <end position="175"/>
    </location>
</feature>
<sequence>MLAPLPAPPALRYTARVTSPAALFARIDTRFALFYGAFYLGFGAYLPYMPVWYAERGLSPELIGIAAAAGMVGRVAVAPLGAYWSDRAARRRDAILAFSLAALCVFLAHIPGTPPVVILVLAGLSGAAMTGVIPLVDAFAMGQARKEGFAFGVPRAFGSALFVIGNLGTGALISAFGGEAVLVWVLASAALTALAAAFLPAGRIDAMAGAERQEPPRLRVLLGAGLPLAFAASALIQGAHGFYYAFSALAWRADGVPAWAIGLLWATGVGAEIIFFAVWGRVLKGWSPAAMMALAGGVAVVRWLALALSPPLWALFPLQGLHAFSFAAAYLGFLRYAADHAPERLSATAQAVNSALSGGLVLAGATFVSGLAFAAFGTAGFALMAIPAGLGGLCALWLIRRGR</sequence>
<dbReference type="RefSeq" id="WP_371394748.1">
    <property type="nucleotide sequence ID" value="NZ_CP163421.1"/>
</dbReference>
<keyword evidence="6 8" id="KW-1133">Transmembrane helix</keyword>
<dbReference type="InterPro" id="IPR036259">
    <property type="entry name" value="MFS_trans_sf"/>
</dbReference>
<feature type="transmembrane region" description="Helical" evidence="8">
    <location>
        <begin position="312"/>
        <end position="334"/>
    </location>
</feature>
<gene>
    <name evidence="10" type="ORF">ACFPB0_02070</name>
</gene>
<feature type="transmembrane region" description="Helical" evidence="8">
    <location>
        <begin position="62"/>
        <end position="82"/>
    </location>
</feature>
<evidence type="ECO:0000256" key="6">
    <source>
        <dbReference type="ARBA" id="ARBA00022989"/>
    </source>
</evidence>
<organism evidence="10 11">
    <name type="scientific">Glycocaulis abyssi</name>
    <dbReference type="NCBI Taxonomy" id="1433403"/>
    <lineage>
        <taxon>Bacteria</taxon>
        <taxon>Pseudomonadati</taxon>
        <taxon>Pseudomonadota</taxon>
        <taxon>Alphaproteobacteria</taxon>
        <taxon>Maricaulales</taxon>
        <taxon>Maricaulaceae</taxon>
        <taxon>Glycocaulis</taxon>
    </lineage>
</organism>
<feature type="transmembrane region" description="Helical" evidence="8">
    <location>
        <begin position="220"/>
        <end position="246"/>
    </location>
</feature>
<evidence type="ECO:0000256" key="1">
    <source>
        <dbReference type="ARBA" id="ARBA00004429"/>
    </source>
</evidence>
<keyword evidence="2" id="KW-0813">Transport</keyword>
<keyword evidence="7 8" id="KW-0472">Membrane</keyword>
<feature type="transmembrane region" description="Helical" evidence="8">
    <location>
        <begin position="116"/>
        <end position="136"/>
    </location>
</feature>
<feature type="transmembrane region" description="Helical" evidence="8">
    <location>
        <begin position="355"/>
        <end position="375"/>
    </location>
</feature>
<dbReference type="InterPro" id="IPR024989">
    <property type="entry name" value="MFS_assoc_dom"/>
</dbReference>
<evidence type="ECO:0000256" key="5">
    <source>
        <dbReference type="ARBA" id="ARBA00022692"/>
    </source>
</evidence>